<sequence length="223" mass="25161">MANLSKALVVNSINNVASLLSTQLNDIKQRLSDIPRLSTNEEKELKAAQTKVKYFDYLANLVNNSNKAQSALYYVVKNTKTDSDDLLKEIATNSYSLNKFGFVLKSIADGFYNYDLSDMSASNIMAILDFIKENKVKFTMRQYRDCMTAHKEKAEKKADTGFTQTNQAIKLCERLGIVTYISGKISLGYGEYKINHDSDLVKYLKSVLTKDKEAQSELDLAIE</sequence>
<reference evidence="1" key="1">
    <citation type="journal article" date="2015" name="Environ. Microbiol.">
        <title>Plasmids from the gut microbiome of cabbage root fly larvae encode SaxA that catalyses the conversion of the plant toxin 2-phenylethyl isothiocyanate.</title>
        <authorList>
            <person name="Welte C.U."/>
            <person name="de Graaf R.M."/>
            <person name="van den Bosch T.J."/>
            <person name="Op den Camp H.J."/>
            <person name="van Dam N.M."/>
            <person name="Jetten M.S."/>
        </authorList>
    </citation>
    <scope>NUCLEOTIDE SEQUENCE</scope>
    <source>
        <plasmid evidence="1">Drgb1</plasmid>
    </source>
</reference>
<proteinExistence type="predicted"/>
<protein>
    <submittedName>
        <fullName evidence="1">Uncharacterized protein</fullName>
    </submittedName>
</protein>
<geneLocation type="plasmid" evidence="1">
    <name>Drgb1</name>
</geneLocation>
<dbReference type="RefSeq" id="WP_181374627.1">
    <property type="nucleotide sequence ID" value="NZ_KP942676.1"/>
</dbReference>
<reference evidence="1" key="2">
    <citation type="submission" date="2015-03" db="EMBL/GenBank/DDBJ databases">
        <authorList>
            <person name="Welte C."/>
            <person name="de Graaf R."/>
            <person name="van den Bosch T.J.M."/>
            <person name="Op den Camp H."/>
            <person name="van Dam N."/>
            <person name="Jetten M."/>
        </authorList>
    </citation>
    <scope>NUCLEOTIDE SEQUENCE</scope>
    <source>
        <plasmid evidence="1">Drgb1</plasmid>
    </source>
</reference>
<dbReference type="EMBL" id="KP942676">
    <property type="protein sequence ID" value="AKG47451.1"/>
    <property type="molecule type" value="Genomic_DNA"/>
</dbReference>
<accession>A0A0K0MNG7</accession>
<dbReference type="AlphaFoldDB" id="A0A0K0MNG7"/>
<name>A0A0K0MNG7_PECCA</name>
<evidence type="ECO:0000313" key="1">
    <source>
        <dbReference type="EMBL" id="AKG47451.1"/>
    </source>
</evidence>
<gene>
    <name evidence="1" type="ORF">pA_00011</name>
</gene>
<keyword evidence="1" id="KW-0614">Plasmid</keyword>
<organism evidence="1">
    <name type="scientific">Pectobacterium carotovorum</name>
    <name type="common">Erwinia carotovora</name>
    <dbReference type="NCBI Taxonomy" id="554"/>
    <lineage>
        <taxon>Bacteria</taxon>
        <taxon>Pseudomonadati</taxon>
        <taxon>Pseudomonadota</taxon>
        <taxon>Gammaproteobacteria</taxon>
        <taxon>Enterobacterales</taxon>
        <taxon>Pectobacteriaceae</taxon>
        <taxon>Pectobacterium</taxon>
    </lineage>
</organism>